<dbReference type="OrthoDB" id="10686001at2759"/>
<dbReference type="AlphaFoldDB" id="A0A8H5CCT8"/>
<sequence length="576" mass="64274">MSADQSAANTDSVKRVLDSLELTSIIFQSLKDITRQEDGISTRMDLIPVLPSSWTAPWVRLALVNRAFFHASTGVLWEHLSSFDPLFRLLCRPETSEFGDTLYPEQNLSVISAKEWDRFRFYSSKTRTLAFVKTALSPRSIPLPWILQILNSKHRPDPLFPALAWLFVNPDDDLSLFITFSVAHLVKYIVVDLGQRTSSAEITTHLRQRESHALKYLRLAQPSNPLVLGNVAQIASLNGLELMIPGLQGAQLWRLGSLECLEWFKLTIQDHPEPGDNQNPLPFSTPSQAPVITKSSLPTLVRFVVVASGLDHLRLAASMVLGKLGTLSLEVLSGSPSEQTILVPRAATAYAKGNLSLKKFTLSAPWDIPISSPGAVEPARGDSKYSDYGEFLSSLAALRDMTDFRILLIPFFKLDIQHCLLDVASRFSQLLMLNLQPQAVTRRPADALETVGLQALAKLSTTCPCLTDIRIYLDFSDIPDIGGGCTPMLNIKSIFFRASLKRLGLEQSWPSGEKLRLAQYLHRMFPQLKDLTSGWVKDTPEWKHWEEIEQLLSFSRDIRAQAIQDLAKTDTAQADA</sequence>
<gene>
    <name evidence="1" type="ORF">D9611_011172</name>
</gene>
<accession>A0A8H5CCT8</accession>
<evidence type="ECO:0000313" key="1">
    <source>
        <dbReference type="EMBL" id="KAF5339123.1"/>
    </source>
</evidence>
<reference evidence="1 2" key="1">
    <citation type="journal article" date="2020" name="ISME J.">
        <title>Uncovering the hidden diversity of litter-decomposition mechanisms in mushroom-forming fungi.</title>
        <authorList>
            <person name="Floudas D."/>
            <person name="Bentzer J."/>
            <person name="Ahren D."/>
            <person name="Johansson T."/>
            <person name="Persson P."/>
            <person name="Tunlid A."/>
        </authorList>
    </citation>
    <scope>NUCLEOTIDE SEQUENCE [LARGE SCALE GENOMIC DNA]</scope>
    <source>
        <strain evidence="1 2">CBS 175.51</strain>
    </source>
</reference>
<proteinExistence type="predicted"/>
<name>A0A8H5CCT8_9AGAR</name>
<organism evidence="1 2">
    <name type="scientific">Ephemerocybe angulata</name>
    <dbReference type="NCBI Taxonomy" id="980116"/>
    <lineage>
        <taxon>Eukaryota</taxon>
        <taxon>Fungi</taxon>
        <taxon>Dikarya</taxon>
        <taxon>Basidiomycota</taxon>
        <taxon>Agaricomycotina</taxon>
        <taxon>Agaricomycetes</taxon>
        <taxon>Agaricomycetidae</taxon>
        <taxon>Agaricales</taxon>
        <taxon>Agaricineae</taxon>
        <taxon>Psathyrellaceae</taxon>
        <taxon>Ephemerocybe</taxon>
    </lineage>
</organism>
<dbReference type="EMBL" id="JAACJK010000009">
    <property type="protein sequence ID" value="KAF5339123.1"/>
    <property type="molecule type" value="Genomic_DNA"/>
</dbReference>
<comment type="caution">
    <text evidence="1">The sequence shown here is derived from an EMBL/GenBank/DDBJ whole genome shotgun (WGS) entry which is preliminary data.</text>
</comment>
<protein>
    <submittedName>
        <fullName evidence="1">Uncharacterized protein</fullName>
    </submittedName>
</protein>
<evidence type="ECO:0000313" key="2">
    <source>
        <dbReference type="Proteomes" id="UP000541558"/>
    </source>
</evidence>
<keyword evidence="2" id="KW-1185">Reference proteome</keyword>
<dbReference type="Proteomes" id="UP000541558">
    <property type="component" value="Unassembled WGS sequence"/>
</dbReference>